<feature type="active site" evidence="10">
    <location>
        <position position="11"/>
    </location>
</feature>
<dbReference type="InterPro" id="IPR036554">
    <property type="entry name" value="GHMP_kinase_C_sf"/>
</dbReference>
<dbReference type="InterPro" id="IPR006204">
    <property type="entry name" value="GHMP_kinase_N_dom"/>
</dbReference>
<dbReference type="InterPro" id="IPR004424">
    <property type="entry name" value="IspE"/>
</dbReference>
<dbReference type="SUPFAM" id="SSF55060">
    <property type="entry name" value="GHMP Kinase, C-terminal domain"/>
    <property type="match status" value="1"/>
</dbReference>
<evidence type="ECO:0000313" key="13">
    <source>
        <dbReference type="EMBL" id="TLX42983.1"/>
    </source>
</evidence>
<evidence type="ECO:0000259" key="12">
    <source>
        <dbReference type="Pfam" id="PF08544"/>
    </source>
</evidence>
<dbReference type="GO" id="GO:0050515">
    <property type="term" value="F:4-(cytidine 5'-diphospho)-2-C-methyl-D-erythritol kinase activity"/>
    <property type="evidence" value="ECO:0007669"/>
    <property type="project" value="UniProtKB-UniRule"/>
</dbReference>
<organism evidence="13 14">
    <name type="scientific">Xanthobacter autotrophicus</name>
    <dbReference type="NCBI Taxonomy" id="280"/>
    <lineage>
        <taxon>Bacteria</taxon>
        <taxon>Pseudomonadati</taxon>
        <taxon>Pseudomonadota</taxon>
        <taxon>Alphaproteobacteria</taxon>
        <taxon>Hyphomicrobiales</taxon>
        <taxon>Xanthobacteraceae</taxon>
        <taxon>Xanthobacter</taxon>
    </lineage>
</organism>
<dbReference type="SUPFAM" id="SSF54211">
    <property type="entry name" value="Ribosomal protein S5 domain 2-like"/>
    <property type="match status" value="1"/>
</dbReference>
<keyword evidence="4 10" id="KW-0808">Transferase</keyword>
<evidence type="ECO:0000256" key="6">
    <source>
        <dbReference type="ARBA" id="ARBA00022777"/>
    </source>
</evidence>
<feature type="domain" description="GHMP kinase N-terminal" evidence="11">
    <location>
        <begin position="68"/>
        <end position="143"/>
    </location>
</feature>
<name>A0A6C1KUT6_XANAU</name>
<feature type="active site" evidence="10">
    <location>
        <position position="138"/>
    </location>
</feature>
<evidence type="ECO:0000256" key="7">
    <source>
        <dbReference type="ARBA" id="ARBA00022840"/>
    </source>
</evidence>
<evidence type="ECO:0000256" key="2">
    <source>
        <dbReference type="ARBA" id="ARBA00012052"/>
    </source>
</evidence>
<comment type="caution">
    <text evidence="13">The sequence shown here is derived from an EMBL/GenBank/DDBJ whole genome shotgun (WGS) entry which is preliminary data.</text>
</comment>
<protein>
    <recommendedName>
        <fullName evidence="3 10">4-diphosphocytidyl-2-C-methyl-D-erythritol kinase</fullName>
        <shortName evidence="10">CMK</shortName>
        <ecNumber evidence="2 10">2.7.1.148</ecNumber>
    </recommendedName>
    <alternativeName>
        <fullName evidence="9 10">4-(cytidine-5'-diphospho)-2-C-methyl-D-erythritol kinase</fullName>
    </alternativeName>
</protein>
<gene>
    <name evidence="10" type="primary">ispE</name>
    <name evidence="13" type="ORF">FBQ73_10035</name>
</gene>
<dbReference type="PANTHER" id="PTHR43527:SF2">
    <property type="entry name" value="4-DIPHOSPHOCYTIDYL-2-C-METHYL-D-ERYTHRITOL KINASE, CHLOROPLASTIC"/>
    <property type="match status" value="1"/>
</dbReference>
<dbReference type="PIRSF" id="PIRSF010376">
    <property type="entry name" value="IspE"/>
    <property type="match status" value="1"/>
</dbReference>
<evidence type="ECO:0000256" key="4">
    <source>
        <dbReference type="ARBA" id="ARBA00022679"/>
    </source>
</evidence>
<comment type="catalytic activity">
    <reaction evidence="10">
        <text>4-CDP-2-C-methyl-D-erythritol + ATP = 4-CDP-2-C-methyl-D-erythritol 2-phosphate + ADP + H(+)</text>
        <dbReference type="Rhea" id="RHEA:18437"/>
        <dbReference type="ChEBI" id="CHEBI:15378"/>
        <dbReference type="ChEBI" id="CHEBI:30616"/>
        <dbReference type="ChEBI" id="CHEBI:57823"/>
        <dbReference type="ChEBI" id="CHEBI:57919"/>
        <dbReference type="ChEBI" id="CHEBI:456216"/>
        <dbReference type="EC" id="2.7.1.148"/>
    </reaction>
</comment>
<dbReference type="NCBIfam" id="NF011202">
    <property type="entry name" value="PRK14608.1"/>
    <property type="match status" value="1"/>
</dbReference>
<dbReference type="OrthoDB" id="9809438at2"/>
<evidence type="ECO:0000256" key="3">
    <source>
        <dbReference type="ARBA" id="ARBA00017473"/>
    </source>
</evidence>
<dbReference type="GO" id="GO:0005524">
    <property type="term" value="F:ATP binding"/>
    <property type="evidence" value="ECO:0007669"/>
    <property type="project" value="UniProtKB-UniRule"/>
</dbReference>
<comment type="similarity">
    <text evidence="1 10">Belongs to the GHMP kinase family. IspE subfamily.</text>
</comment>
<sequence>MELMRARAPAKINLTLRIEGRRADGFHDLASLVAFAGAGDLVFLHPDAPLALEVSGPTAAAAGPDDDNLVLRAARAFAERVPGARLGRFVLEKRLPVAAGLGGGSSDAAAALRLLAGLNGLAPDDPRLFAAARATGSDVPVCLDPRARLMRGVGDRLSAPLALPPLSAVLVNCRVAVPTAGVFRALGLAPGARLPGPEHPDALRDMTMGNGVALRALIAGLPNDLEPPALALAPEIGRAMALLAETPEARLVRMSGSGATVFALTDNCRAAAALARRVLAQEPGWWVKPTVLR</sequence>
<dbReference type="AlphaFoldDB" id="A0A6C1KUT6"/>
<dbReference type="Pfam" id="PF00288">
    <property type="entry name" value="GHMP_kinases_N"/>
    <property type="match status" value="1"/>
</dbReference>
<dbReference type="UniPathway" id="UPA00056">
    <property type="reaction ID" value="UER00094"/>
</dbReference>
<comment type="function">
    <text evidence="10">Catalyzes the phosphorylation of the position 2 hydroxy group of 4-diphosphocytidyl-2C-methyl-D-erythritol.</text>
</comment>
<dbReference type="EMBL" id="VAUP01000022">
    <property type="protein sequence ID" value="TLX42983.1"/>
    <property type="molecule type" value="Genomic_DNA"/>
</dbReference>
<dbReference type="HAMAP" id="MF_00061">
    <property type="entry name" value="IspE"/>
    <property type="match status" value="1"/>
</dbReference>
<keyword evidence="6 10" id="KW-0418">Kinase</keyword>
<dbReference type="RefSeq" id="WP_138399340.1">
    <property type="nucleotide sequence ID" value="NZ_JBAFVI010000002.1"/>
</dbReference>
<accession>A0A6C1KUT6</accession>
<dbReference type="Proteomes" id="UP000305131">
    <property type="component" value="Unassembled WGS sequence"/>
</dbReference>
<comment type="pathway">
    <text evidence="10">Isoprenoid biosynthesis; isopentenyl diphosphate biosynthesis via DXP pathway; isopentenyl diphosphate from 1-deoxy-D-xylulose 5-phosphate: step 3/6.</text>
</comment>
<reference evidence="13 14" key="1">
    <citation type="submission" date="2019-05" db="EMBL/GenBank/DDBJ databases">
        <authorList>
            <person name="Zhou X."/>
        </authorList>
    </citation>
    <scope>NUCLEOTIDE SEQUENCE [LARGE SCALE GENOMIC DNA]</scope>
    <source>
        <strain evidence="13 14">DSM 432</strain>
    </source>
</reference>
<feature type="domain" description="GHMP kinase C-terminal" evidence="12">
    <location>
        <begin position="218"/>
        <end position="278"/>
    </location>
</feature>
<proteinExistence type="inferred from homology"/>
<dbReference type="InterPro" id="IPR014721">
    <property type="entry name" value="Ribsml_uS5_D2-typ_fold_subgr"/>
</dbReference>
<evidence type="ECO:0000259" key="11">
    <source>
        <dbReference type="Pfam" id="PF00288"/>
    </source>
</evidence>
<evidence type="ECO:0000256" key="8">
    <source>
        <dbReference type="ARBA" id="ARBA00023229"/>
    </source>
</evidence>
<evidence type="ECO:0000256" key="5">
    <source>
        <dbReference type="ARBA" id="ARBA00022741"/>
    </source>
</evidence>
<dbReference type="Pfam" id="PF08544">
    <property type="entry name" value="GHMP_kinases_C"/>
    <property type="match status" value="1"/>
</dbReference>
<evidence type="ECO:0000256" key="9">
    <source>
        <dbReference type="ARBA" id="ARBA00032554"/>
    </source>
</evidence>
<keyword evidence="7 10" id="KW-0067">ATP-binding</keyword>
<keyword evidence="8 10" id="KW-0414">Isoprene biosynthesis</keyword>
<evidence type="ECO:0000313" key="14">
    <source>
        <dbReference type="Proteomes" id="UP000305131"/>
    </source>
</evidence>
<dbReference type="EC" id="2.7.1.148" evidence="2 10"/>
<keyword evidence="5 10" id="KW-0547">Nucleotide-binding</keyword>
<dbReference type="GeneID" id="95773792"/>
<dbReference type="InterPro" id="IPR020568">
    <property type="entry name" value="Ribosomal_Su5_D2-typ_SF"/>
</dbReference>
<dbReference type="Gene3D" id="3.30.230.10">
    <property type="match status" value="1"/>
</dbReference>
<dbReference type="InterPro" id="IPR013750">
    <property type="entry name" value="GHMP_kinase_C_dom"/>
</dbReference>
<dbReference type="GO" id="GO:0016114">
    <property type="term" value="P:terpenoid biosynthetic process"/>
    <property type="evidence" value="ECO:0007669"/>
    <property type="project" value="InterPro"/>
</dbReference>
<dbReference type="GO" id="GO:0019288">
    <property type="term" value="P:isopentenyl diphosphate biosynthetic process, methylerythritol 4-phosphate pathway"/>
    <property type="evidence" value="ECO:0007669"/>
    <property type="project" value="UniProtKB-UniRule"/>
</dbReference>
<feature type="binding site" evidence="10">
    <location>
        <begin position="96"/>
        <end position="106"/>
    </location>
    <ligand>
        <name>ATP</name>
        <dbReference type="ChEBI" id="CHEBI:30616"/>
    </ligand>
</feature>
<dbReference type="PANTHER" id="PTHR43527">
    <property type="entry name" value="4-DIPHOSPHOCYTIDYL-2-C-METHYL-D-ERYTHRITOL KINASE, CHLOROPLASTIC"/>
    <property type="match status" value="1"/>
</dbReference>
<evidence type="ECO:0000256" key="10">
    <source>
        <dbReference type="HAMAP-Rule" id="MF_00061"/>
    </source>
</evidence>
<evidence type="ECO:0000256" key="1">
    <source>
        <dbReference type="ARBA" id="ARBA00009684"/>
    </source>
</evidence>
<dbReference type="Gene3D" id="3.30.70.890">
    <property type="entry name" value="GHMP kinase, C-terminal domain"/>
    <property type="match status" value="1"/>
</dbReference>